<accession>A0A3N1HMI3</accession>
<dbReference type="PANTHER" id="PTHR34215:SF1">
    <property type="entry name" value="YLXR DOMAIN-CONTAINING PROTEIN"/>
    <property type="match status" value="1"/>
</dbReference>
<dbReference type="Proteomes" id="UP000276232">
    <property type="component" value="Unassembled WGS sequence"/>
</dbReference>
<dbReference type="PANTHER" id="PTHR34215">
    <property type="entry name" value="BLL0784 PROTEIN"/>
    <property type="match status" value="1"/>
</dbReference>
<reference evidence="2 3" key="1">
    <citation type="journal article" date="2015" name="Stand. Genomic Sci.">
        <title>Genomic Encyclopedia of Bacterial and Archaeal Type Strains, Phase III: the genomes of soil and plant-associated and newly described type strains.</title>
        <authorList>
            <person name="Whitman W.B."/>
            <person name="Woyke T."/>
            <person name="Klenk H.P."/>
            <person name="Zhou Y."/>
            <person name="Lilburn T.G."/>
            <person name="Beck B.J."/>
            <person name="De Vos P."/>
            <person name="Vandamme P."/>
            <person name="Eisen J.A."/>
            <person name="Garrity G."/>
            <person name="Hugenholtz P."/>
            <person name="Kyrpides N.C."/>
        </authorList>
    </citation>
    <scope>NUCLEOTIDE SEQUENCE [LARGE SCALE GENOMIC DNA]</scope>
    <source>
        <strain evidence="2 3">CECT 7306</strain>
    </source>
</reference>
<name>A0A3N1HMI3_9ACTN</name>
<organism evidence="2 3">
    <name type="scientific">Pseudokineococcus lusitanus</name>
    <dbReference type="NCBI Taxonomy" id="763993"/>
    <lineage>
        <taxon>Bacteria</taxon>
        <taxon>Bacillati</taxon>
        <taxon>Actinomycetota</taxon>
        <taxon>Actinomycetes</taxon>
        <taxon>Kineosporiales</taxon>
        <taxon>Kineosporiaceae</taxon>
        <taxon>Pseudokineococcus</taxon>
    </lineage>
</organism>
<dbReference type="Pfam" id="PF04296">
    <property type="entry name" value="YlxR"/>
    <property type="match status" value="1"/>
</dbReference>
<dbReference type="InterPro" id="IPR037465">
    <property type="entry name" value="YlxR"/>
</dbReference>
<dbReference type="RefSeq" id="WP_199720002.1">
    <property type="nucleotide sequence ID" value="NZ_RJKN01000003.1"/>
</dbReference>
<dbReference type="AlphaFoldDB" id="A0A3N1HMI3"/>
<comment type="caution">
    <text evidence="2">The sequence shown here is derived from an EMBL/GenBank/DDBJ whole genome shotgun (WGS) entry which is preliminary data.</text>
</comment>
<sequence>MAGTAHRPRRTCVGCRTTTEADGLLRLALAGTDAVVPDVRRRLGGRGAWLHADPACLALAVRRRALPRALRVPGPLATDAVAEHLAAADGRDAP</sequence>
<evidence type="ECO:0000259" key="1">
    <source>
        <dbReference type="Pfam" id="PF04296"/>
    </source>
</evidence>
<dbReference type="EMBL" id="RJKN01000003">
    <property type="protein sequence ID" value="ROP43681.1"/>
    <property type="molecule type" value="Genomic_DNA"/>
</dbReference>
<evidence type="ECO:0000313" key="3">
    <source>
        <dbReference type="Proteomes" id="UP000276232"/>
    </source>
</evidence>
<keyword evidence="3" id="KW-1185">Reference proteome</keyword>
<dbReference type="InterPro" id="IPR007393">
    <property type="entry name" value="YlxR_dom"/>
</dbReference>
<protein>
    <recommendedName>
        <fullName evidence="1">YlxR domain-containing protein</fullName>
    </recommendedName>
</protein>
<gene>
    <name evidence="2" type="ORF">EDC03_1275</name>
</gene>
<dbReference type="Gene3D" id="3.30.1230.10">
    <property type="entry name" value="YlxR-like"/>
    <property type="match status" value="1"/>
</dbReference>
<dbReference type="InParanoid" id="A0A3N1HMI3"/>
<feature type="domain" description="YlxR" evidence="1">
    <location>
        <begin position="10"/>
        <end position="85"/>
    </location>
</feature>
<dbReference type="InterPro" id="IPR035931">
    <property type="entry name" value="YlxR-like_sf"/>
</dbReference>
<dbReference type="SUPFAM" id="SSF64376">
    <property type="entry name" value="YlxR-like"/>
    <property type="match status" value="1"/>
</dbReference>
<proteinExistence type="predicted"/>
<evidence type="ECO:0000313" key="2">
    <source>
        <dbReference type="EMBL" id="ROP43681.1"/>
    </source>
</evidence>